<dbReference type="InterPro" id="IPR036514">
    <property type="entry name" value="SGNH_hydro_sf"/>
</dbReference>
<sequence length="257" mass="28830">MRSVLCAALFLTLANCAHGDEAEQAWLGLVDQKYHNSQAFKLPTYNPELPSVFIYGDSISMGYQRYVQQGLEGKANVYRIYTNGGDSSTLIPKLKKLQQTMAPFIADERWPATWDVIHVNVGLHDLKYAKDGKLVNEGGTQVHSSDEYQQHLAAALDYLQELAPQAKIIFATTTPVPENSFGRTAGDAARYNQAAREVLQRYPQVGVNDLYEFTKPRQSEWWTSPGNVHFTAKGQKAQGKQVAEVIEKALKDRRHET</sequence>
<feature type="signal peptide" evidence="1">
    <location>
        <begin position="1"/>
        <end position="19"/>
    </location>
</feature>
<proteinExistence type="predicted"/>
<gene>
    <name evidence="3" type="ORF">NG895_23420</name>
</gene>
<evidence type="ECO:0000259" key="2">
    <source>
        <dbReference type="Pfam" id="PF13472"/>
    </source>
</evidence>
<evidence type="ECO:0000256" key="1">
    <source>
        <dbReference type="SAM" id="SignalP"/>
    </source>
</evidence>
<dbReference type="PANTHER" id="PTHR30383">
    <property type="entry name" value="THIOESTERASE 1/PROTEASE 1/LYSOPHOSPHOLIPASE L1"/>
    <property type="match status" value="1"/>
</dbReference>
<dbReference type="EMBL" id="JAMXLR010000077">
    <property type="protein sequence ID" value="MCO6046860.1"/>
    <property type="molecule type" value="Genomic_DNA"/>
</dbReference>
<evidence type="ECO:0000313" key="3">
    <source>
        <dbReference type="EMBL" id="MCO6046860.1"/>
    </source>
</evidence>
<keyword evidence="3" id="KW-0378">Hydrolase</keyword>
<name>A0A9X2FDB9_9BACT</name>
<dbReference type="AlphaFoldDB" id="A0A9X2FDB9"/>
<evidence type="ECO:0000313" key="4">
    <source>
        <dbReference type="Proteomes" id="UP001155241"/>
    </source>
</evidence>
<dbReference type="Pfam" id="PF13472">
    <property type="entry name" value="Lipase_GDSL_2"/>
    <property type="match status" value="1"/>
</dbReference>
<keyword evidence="4" id="KW-1185">Reference proteome</keyword>
<dbReference type="GO" id="GO:0004622">
    <property type="term" value="F:phosphatidylcholine lysophospholipase activity"/>
    <property type="evidence" value="ECO:0007669"/>
    <property type="project" value="TreeGrafter"/>
</dbReference>
<dbReference type="InterPro" id="IPR051532">
    <property type="entry name" value="Ester_Hydrolysis_Enzymes"/>
</dbReference>
<organism evidence="3 4">
    <name type="scientific">Aeoliella straminimaris</name>
    <dbReference type="NCBI Taxonomy" id="2954799"/>
    <lineage>
        <taxon>Bacteria</taxon>
        <taxon>Pseudomonadati</taxon>
        <taxon>Planctomycetota</taxon>
        <taxon>Planctomycetia</taxon>
        <taxon>Pirellulales</taxon>
        <taxon>Lacipirellulaceae</taxon>
        <taxon>Aeoliella</taxon>
    </lineage>
</organism>
<dbReference type="PANTHER" id="PTHR30383:SF26">
    <property type="entry name" value="SGNH HYDROLASE-TYPE ESTERASE DOMAIN-CONTAINING PROTEIN"/>
    <property type="match status" value="1"/>
</dbReference>
<feature type="domain" description="SGNH hydrolase-type esterase" evidence="2">
    <location>
        <begin position="55"/>
        <end position="237"/>
    </location>
</feature>
<dbReference type="SUPFAM" id="SSF52266">
    <property type="entry name" value="SGNH hydrolase"/>
    <property type="match status" value="1"/>
</dbReference>
<comment type="caution">
    <text evidence="3">The sequence shown here is derived from an EMBL/GenBank/DDBJ whole genome shotgun (WGS) entry which is preliminary data.</text>
</comment>
<dbReference type="Gene3D" id="3.40.50.1110">
    <property type="entry name" value="SGNH hydrolase"/>
    <property type="match status" value="1"/>
</dbReference>
<dbReference type="Proteomes" id="UP001155241">
    <property type="component" value="Unassembled WGS sequence"/>
</dbReference>
<protein>
    <submittedName>
        <fullName evidence="3">SGNH/GDSL hydrolase family protein</fullName>
    </submittedName>
</protein>
<dbReference type="InterPro" id="IPR013830">
    <property type="entry name" value="SGNH_hydro"/>
</dbReference>
<keyword evidence="1" id="KW-0732">Signal</keyword>
<dbReference type="RefSeq" id="WP_252854969.1">
    <property type="nucleotide sequence ID" value="NZ_JAMXLR010000077.1"/>
</dbReference>
<feature type="chain" id="PRO_5040901393" evidence="1">
    <location>
        <begin position="20"/>
        <end position="257"/>
    </location>
</feature>
<dbReference type="CDD" id="cd00229">
    <property type="entry name" value="SGNH_hydrolase"/>
    <property type="match status" value="1"/>
</dbReference>
<accession>A0A9X2FDB9</accession>
<reference evidence="3" key="1">
    <citation type="submission" date="2022-06" db="EMBL/GenBank/DDBJ databases">
        <title>Aeoliella straminimaris, a novel planctomycete from sediments.</title>
        <authorList>
            <person name="Vitorino I.R."/>
            <person name="Lage O.M."/>
        </authorList>
    </citation>
    <scope>NUCLEOTIDE SEQUENCE</scope>
    <source>
        <strain evidence="3">ICT_H6.2</strain>
    </source>
</reference>